<dbReference type="PIRSF" id="PIRSF018153">
    <property type="entry name" value="Glyco_trans_15"/>
    <property type="match status" value="1"/>
</dbReference>
<dbReference type="OMA" id="ANYFTHC"/>
<evidence type="ECO:0000256" key="1">
    <source>
        <dbReference type="ARBA" id="ARBA00007677"/>
    </source>
</evidence>
<dbReference type="GO" id="GO:0000026">
    <property type="term" value="F:alpha-1,2-mannosyltransferase activity"/>
    <property type="evidence" value="ECO:0007669"/>
    <property type="project" value="TreeGrafter"/>
</dbReference>
<comment type="caution">
    <text evidence="3">The sequence shown here is derived from an EMBL/GenBank/DDBJ whole genome shotgun (WGS) entry which is preliminary data.</text>
</comment>
<dbReference type="SUPFAM" id="SSF53448">
    <property type="entry name" value="Nucleotide-diphospho-sugar transferases"/>
    <property type="match status" value="1"/>
</dbReference>
<name>A0A1X2HI79_SYNRA</name>
<proteinExistence type="inferred from homology"/>
<accession>A0A1X2HI79</accession>
<comment type="similarity">
    <text evidence="1">Belongs to the glycosyltransferase 15 family.</text>
</comment>
<dbReference type="Pfam" id="PF01793">
    <property type="entry name" value="Glyco_transf_15"/>
    <property type="match status" value="1"/>
</dbReference>
<dbReference type="AlphaFoldDB" id="A0A1X2HI79"/>
<dbReference type="OrthoDB" id="439943at2759"/>
<dbReference type="GO" id="GO:0000032">
    <property type="term" value="P:cell wall mannoprotein biosynthetic process"/>
    <property type="evidence" value="ECO:0007669"/>
    <property type="project" value="TreeGrafter"/>
</dbReference>
<evidence type="ECO:0000313" key="3">
    <source>
        <dbReference type="EMBL" id="ORY98722.1"/>
    </source>
</evidence>
<dbReference type="EMBL" id="MCGN01000003">
    <property type="protein sequence ID" value="ORY98722.1"/>
    <property type="molecule type" value="Genomic_DNA"/>
</dbReference>
<dbReference type="InParanoid" id="A0A1X2HI79"/>
<dbReference type="Gene3D" id="3.90.550.10">
    <property type="entry name" value="Spore Coat Polysaccharide Biosynthesis Protein SpsA, Chain A"/>
    <property type="match status" value="1"/>
</dbReference>
<reference evidence="3 4" key="1">
    <citation type="submission" date="2016-07" db="EMBL/GenBank/DDBJ databases">
        <title>Pervasive Adenine N6-methylation of Active Genes in Fungi.</title>
        <authorList>
            <consortium name="DOE Joint Genome Institute"/>
            <person name="Mondo S.J."/>
            <person name="Dannebaum R.O."/>
            <person name="Kuo R.C."/>
            <person name="Labutti K."/>
            <person name="Haridas S."/>
            <person name="Kuo A."/>
            <person name="Salamov A."/>
            <person name="Ahrendt S.R."/>
            <person name="Lipzen A."/>
            <person name="Sullivan W."/>
            <person name="Andreopoulos W.B."/>
            <person name="Clum A."/>
            <person name="Lindquist E."/>
            <person name="Daum C."/>
            <person name="Ramamoorthy G.K."/>
            <person name="Gryganskyi A."/>
            <person name="Culley D."/>
            <person name="Magnuson J.K."/>
            <person name="James T.Y."/>
            <person name="O'Malley M.A."/>
            <person name="Stajich J.E."/>
            <person name="Spatafora J.W."/>
            <person name="Visel A."/>
            <person name="Grigoriev I.V."/>
        </authorList>
    </citation>
    <scope>NUCLEOTIDE SEQUENCE [LARGE SCALE GENOMIC DNA]</scope>
    <source>
        <strain evidence="3 4">NRRL 2496</strain>
    </source>
</reference>
<dbReference type="GO" id="GO:0005794">
    <property type="term" value="C:Golgi apparatus"/>
    <property type="evidence" value="ECO:0007669"/>
    <property type="project" value="TreeGrafter"/>
</dbReference>
<organism evidence="3 4">
    <name type="scientific">Syncephalastrum racemosum</name>
    <name type="common">Filamentous fungus</name>
    <dbReference type="NCBI Taxonomy" id="13706"/>
    <lineage>
        <taxon>Eukaryota</taxon>
        <taxon>Fungi</taxon>
        <taxon>Fungi incertae sedis</taxon>
        <taxon>Mucoromycota</taxon>
        <taxon>Mucoromycotina</taxon>
        <taxon>Mucoromycetes</taxon>
        <taxon>Mucorales</taxon>
        <taxon>Syncephalastraceae</taxon>
        <taxon>Syncephalastrum</taxon>
    </lineage>
</organism>
<evidence type="ECO:0000313" key="4">
    <source>
        <dbReference type="Proteomes" id="UP000242180"/>
    </source>
</evidence>
<keyword evidence="2 3" id="KW-0808">Transferase</keyword>
<dbReference type="PANTHER" id="PTHR31121">
    <property type="entry name" value="ALPHA-1,2 MANNOSYLTRANSFERASE KTR1"/>
    <property type="match status" value="1"/>
</dbReference>
<dbReference type="GO" id="GO:0016020">
    <property type="term" value="C:membrane"/>
    <property type="evidence" value="ECO:0007669"/>
    <property type="project" value="InterPro"/>
</dbReference>
<gene>
    <name evidence="3" type="ORF">BCR43DRAFT_471089</name>
</gene>
<dbReference type="InterPro" id="IPR029044">
    <property type="entry name" value="Nucleotide-diphossugar_trans"/>
</dbReference>
<dbReference type="PANTHER" id="PTHR31121:SF6">
    <property type="entry name" value="ALPHA-1,2 MANNOSYLTRANSFERASE KTR1"/>
    <property type="match status" value="1"/>
</dbReference>
<sequence>MSPIHSFKRRTIIRLAGLLAFLLLIVYLVLSYQTSLYKTVPDNIPFWSSSLPSYRNQWSYTNPSTLRQPNPNFKAAYVTFTKGDRAALANLRLTVRNLEDSFNKDRHYPYIIFSNEHLSDEFKELASSLATGQMAFYDDLSSDYYGYGNTTDLAKAAEARTRMSETLFGDSEDYRFSSRFMAGMIFHHPALKELDYYWRFEAGTEYICPIQFDAFEFMYDHKKKLSFSMALYEYEETIPTLFKTATEFAAKHPEWVQPADKDDSLWRFIIDGETNGYNRCHFWSNFQIADLNFFRSEQYQAFFNYIDQSNGIFYERWGDPVIQSLGAVLFLEKSDVQHWENIGYRVANYFTHCPADKGLYSQCSCRPSQNFDFDGYSCLRFFKD</sequence>
<protein>
    <submittedName>
        <fullName evidence="3">Nucleotide-diphospho-sugar transferase</fullName>
    </submittedName>
</protein>
<dbReference type="InterPro" id="IPR002685">
    <property type="entry name" value="Glyco_trans_15"/>
</dbReference>
<keyword evidence="4" id="KW-1185">Reference proteome</keyword>
<dbReference type="Proteomes" id="UP000242180">
    <property type="component" value="Unassembled WGS sequence"/>
</dbReference>
<dbReference type="GO" id="GO:0006487">
    <property type="term" value="P:protein N-linked glycosylation"/>
    <property type="evidence" value="ECO:0007669"/>
    <property type="project" value="TreeGrafter"/>
</dbReference>
<evidence type="ECO:0000256" key="2">
    <source>
        <dbReference type="ARBA" id="ARBA00022679"/>
    </source>
</evidence>